<evidence type="ECO:0000313" key="3">
    <source>
        <dbReference type="EMBL" id="RHN64959.1"/>
    </source>
</evidence>
<dbReference type="HOGENOM" id="CLU_627633_0_0_1"/>
<dbReference type="Gramene" id="rna27841">
    <property type="protein sequence ID" value="RHN64959.1"/>
    <property type="gene ID" value="gene27841"/>
</dbReference>
<feature type="region of interest" description="Disordered" evidence="1">
    <location>
        <begin position="295"/>
        <end position="328"/>
    </location>
</feature>
<feature type="compositionally biased region" description="Polar residues" evidence="1">
    <location>
        <begin position="1"/>
        <end position="14"/>
    </location>
</feature>
<evidence type="ECO:0000256" key="1">
    <source>
        <dbReference type="SAM" id="MobiDB-lite"/>
    </source>
</evidence>
<dbReference type="EMBL" id="PSQE01000004">
    <property type="protein sequence ID" value="RHN64959.1"/>
    <property type="molecule type" value="Genomic_DNA"/>
</dbReference>
<dbReference type="PANTHER" id="PTHR34682:SF11">
    <property type="entry name" value="AT HOOK MOTIF PROTEIN"/>
    <property type="match status" value="1"/>
</dbReference>
<reference evidence="4" key="3">
    <citation type="submission" date="2015-04" db="UniProtKB">
        <authorList>
            <consortium name="EnsemblPlants"/>
        </authorList>
    </citation>
    <scope>IDENTIFICATION</scope>
    <source>
        <strain evidence="4">cv. Jemalong A17</strain>
    </source>
</reference>
<evidence type="ECO:0000313" key="6">
    <source>
        <dbReference type="Proteomes" id="UP000265566"/>
    </source>
</evidence>
<dbReference type="PaxDb" id="3880-AES92617"/>
<keyword evidence="5" id="KW-1185">Reference proteome</keyword>
<evidence type="ECO:0000313" key="4">
    <source>
        <dbReference type="EnsemblPlants" id="AES92617"/>
    </source>
</evidence>
<gene>
    <name evidence="4" type="primary">11444180</name>
    <name evidence="2" type="ordered locus">MTR_4g131990</name>
    <name evidence="3" type="ORF">MtrunA17_Chr4g0074731</name>
</gene>
<dbReference type="STRING" id="3880.G7JJ60"/>
<feature type="compositionally biased region" description="Basic and acidic residues" evidence="1">
    <location>
        <begin position="295"/>
        <end position="305"/>
    </location>
</feature>
<dbReference type="EMBL" id="CM001220">
    <property type="protein sequence ID" value="AES92617.1"/>
    <property type="molecule type" value="Genomic_DNA"/>
</dbReference>
<feature type="region of interest" description="Disordered" evidence="1">
    <location>
        <begin position="1"/>
        <end position="28"/>
    </location>
</feature>
<dbReference type="EnsemblPlants" id="AES92617">
    <property type="protein sequence ID" value="AES92617"/>
    <property type="gene ID" value="MTR_4g131990"/>
</dbReference>
<evidence type="ECO:0000313" key="5">
    <source>
        <dbReference type="Proteomes" id="UP000002051"/>
    </source>
</evidence>
<reference evidence="6" key="4">
    <citation type="journal article" date="2018" name="Nat. Plants">
        <title>Whole-genome landscape of Medicago truncatula symbiotic genes.</title>
        <authorList>
            <person name="Pecrix Y."/>
            <person name="Staton S.E."/>
            <person name="Sallet E."/>
            <person name="Lelandais-Briere C."/>
            <person name="Moreau S."/>
            <person name="Carrere S."/>
            <person name="Blein T."/>
            <person name="Jardinaud M.F."/>
            <person name="Latrasse D."/>
            <person name="Zouine M."/>
            <person name="Zahm M."/>
            <person name="Kreplak J."/>
            <person name="Mayjonade B."/>
            <person name="Satge C."/>
            <person name="Perez M."/>
            <person name="Cauet S."/>
            <person name="Marande W."/>
            <person name="Chantry-Darmon C."/>
            <person name="Lopez-Roques C."/>
            <person name="Bouchez O."/>
            <person name="Berard A."/>
            <person name="Debelle F."/>
            <person name="Munos S."/>
            <person name="Bendahmane A."/>
            <person name="Berges H."/>
            <person name="Niebel A."/>
            <person name="Buitink J."/>
            <person name="Frugier F."/>
            <person name="Benhamed M."/>
            <person name="Crespi M."/>
            <person name="Gouzy J."/>
            <person name="Gamas P."/>
        </authorList>
    </citation>
    <scope>NUCLEOTIDE SEQUENCE [LARGE SCALE GENOMIC DNA]</scope>
    <source>
        <strain evidence="6">cv. Jemalong A17</strain>
    </source>
</reference>
<dbReference type="OrthoDB" id="1919336at2759"/>
<dbReference type="Proteomes" id="UP000002051">
    <property type="component" value="Chromosome 4"/>
</dbReference>
<accession>G7JJ60</accession>
<organism evidence="2 5">
    <name type="scientific">Medicago truncatula</name>
    <name type="common">Barrel medic</name>
    <name type="synonym">Medicago tribuloides</name>
    <dbReference type="NCBI Taxonomy" id="3880"/>
    <lineage>
        <taxon>Eukaryota</taxon>
        <taxon>Viridiplantae</taxon>
        <taxon>Streptophyta</taxon>
        <taxon>Embryophyta</taxon>
        <taxon>Tracheophyta</taxon>
        <taxon>Spermatophyta</taxon>
        <taxon>Magnoliopsida</taxon>
        <taxon>eudicotyledons</taxon>
        <taxon>Gunneridae</taxon>
        <taxon>Pentapetalae</taxon>
        <taxon>rosids</taxon>
        <taxon>fabids</taxon>
        <taxon>Fabales</taxon>
        <taxon>Fabaceae</taxon>
        <taxon>Papilionoideae</taxon>
        <taxon>50 kb inversion clade</taxon>
        <taxon>NPAAA clade</taxon>
        <taxon>Hologalegina</taxon>
        <taxon>IRL clade</taxon>
        <taxon>Trifolieae</taxon>
        <taxon>Medicago</taxon>
    </lineage>
</organism>
<feature type="compositionally biased region" description="Polar residues" evidence="1">
    <location>
        <begin position="444"/>
        <end position="459"/>
    </location>
</feature>
<dbReference type="KEGG" id="mtr:11444180"/>
<reference evidence="2 5" key="1">
    <citation type="journal article" date="2011" name="Nature">
        <title>The Medicago genome provides insight into the evolution of rhizobial symbioses.</title>
        <authorList>
            <person name="Young N.D."/>
            <person name="Debelle F."/>
            <person name="Oldroyd G.E."/>
            <person name="Geurts R."/>
            <person name="Cannon S.B."/>
            <person name="Udvardi M.K."/>
            <person name="Benedito V.A."/>
            <person name="Mayer K.F."/>
            <person name="Gouzy J."/>
            <person name="Schoof H."/>
            <person name="Van de Peer Y."/>
            <person name="Proost S."/>
            <person name="Cook D.R."/>
            <person name="Meyers B.C."/>
            <person name="Spannagl M."/>
            <person name="Cheung F."/>
            <person name="De Mita S."/>
            <person name="Krishnakumar V."/>
            <person name="Gundlach H."/>
            <person name="Zhou S."/>
            <person name="Mudge J."/>
            <person name="Bharti A.K."/>
            <person name="Murray J.D."/>
            <person name="Naoumkina M.A."/>
            <person name="Rosen B."/>
            <person name="Silverstein K.A."/>
            <person name="Tang H."/>
            <person name="Rombauts S."/>
            <person name="Zhao P.X."/>
            <person name="Zhou P."/>
            <person name="Barbe V."/>
            <person name="Bardou P."/>
            <person name="Bechner M."/>
            <person name="Bellec A."/>
            <person name="Berger A."/>
            <person name="Berges H."/>
            <person name="Bidwell S."/>
            <person name="Bisseling T."/>
            <person name="Choisne N."/>
            <person name="Couloux A."/>
            <person name="Denny R."/>
            <person name="Deshpande S."/>
            <person name="Dai X."/>
            <person name="Doyle J.J."/>
            <person name="Dudez A.M."/>
            <person name="Farmer A.D."/>
            <person name="Fouteau S."/>
            <person name="Franken C."/>
            <person name="Gibelin C."/>
            <person name="Gish J."/>
            <person name="Goldstein S."/>
            <person name="Gonzalez A.J."/>
            <person name="Green P.J."/>
            <person name="Hallab A."/>
            <person name="Hartog M."/>
            <person name="Hua A."/>
            <person name="Humphray S.J."/>
            <person name="Jeong D.H."/>
            <person name="Jing Y."/>
            <person name="Jocker A."/>
            <person name="Kenton S.M."/>
            <person name="Kim D.J."/>
            <person name="Klee K."/>
            <person name="Lai H."/>
            <person name="Lang C."/>
            <person name="Lin S."/>
            <person name="Macmil S.L."/>
            <person name="Magdelenat G."/>
            <person name="Matthews L."/>
            <person name="McCorrison J."/>
            <person name="Monaghan E.L."/>
            <person name="Mun J.H."/>
            <person name="Najar F.Z."/>
            <person name="Nicholson C."/>
            <person name="Noirot C."/>
            <person name="O'Bleness M."/>
            <person name="Paule C.R."/>
            <person name="Poulain J."/>
            <person name="Prion F."/>
            <person name="Qin B."/>
            <person name="Qu C."/>
            <person name="Retzel E.F."/>
            <person name="Riddle C."/>
            <person name="Sallet E."/>
            <person name="Samain S."/>
            <person name="Samson N."/>
            <person name="Sanders I."/>
            <person name="Saurat O."/>
            <person name="Scarpelli C."/>
            <person name="Schiex T."/>
            <person name="Segurens B."/>
            <person name="Severin A.J."/>
            <person name="Sherrier D.J."/>
            <person name="Shi R."/>
            <person name="Sims S."/>
            <person name="Singer S.R."/>
            <person name="Sinharoy S."/>
            <person name="Sterck L."/>
            <person name="Viollet A."/>
            <person name="Wang B.B."/>
            <person name="Wang K."/>
            <person name="Wang M."/>
            <person name="Wang X."/>
            <person name="Warfsmann J."/>
            <person name="Weissenbach J."/>
            <person name="White D.D."/>
            <person name="White J.D."/>
            <person name="Wiley G.B."/>
            <person name="Wincker P."/>
            <person name="Xing Y."/>
            <person name="Yang L."/>
            <person name="Yao Z."/>
            <person name="Ying F."/>
            <person name="Zhai J."/>
            <person name="Zhou L."/>
            <person name="Zuber A."/>
            <person name="Denarie J."/>
            <person name="Dixon R.A."/>
            <person name="May G.D."/>
            <person name="Schwartz D.C."/>
            <person name="Rogers J."/>
            <person name="Quetier F."/>
            <person name="Town C.D."/>
            <person name="Roe B.A."/>
        </authorList>
    </citation>
    <scope>NUCLEOTIDE SEQUENCE [LARGE SCALE GENOMIC DNA]</scope>
    <source>
        <strain evidence="2">A17</strain>
        <strain evidence="4 5">cv. Jemalong A17</strain>
    </source>
</reference>
<evidence type="ECO:0008006" key="7">
    <source>
        <dbReference type="Google" id="ProtNLM"/>
    </source>
</evidence>
<proteinExistence type="predicted"/>
<reference evidence="2 5" key="2">
    <citation type="journal article" date="2014" name="BMC Genomics">
        <title>An improved genome release (version Mt4.0) for the model legume Medicago truncatula.</title>
        <authorList>
            <person name="Tang H."/>
            <person name="Krishnakumar V."/>
            <person name="Bidwell S."/>
            <person name="Rosen B."/>
            <person name="Chan A."/>
            <person name="Zhou S."/>
            <person name="Gentzbittel L."/>
            <person name="Childs K.L."/>
            <person name="Yandell M."/>
            <person name="Gundlach H."/>
            <person name="Mayer K.F."/>
            <person name="Schwartz D.C."/>
            <person name="Town C.D."/>
        </authorList>
    </citation>
    <scope>GENOME REANNOTATION</scope>
    <source>
        <strain evidence="4 5">cv. Jemalong A17</strain>
    </source>
</reference>
<dbReference type="OMA" id="VMPDTEE"/>
<reference evidence="3" key="5">
    <citation type="journal article" date="2018" name="Nat. Plants">
        <title>Whole-genome landscape of Medicago truncatula symbiotic genes.</title>
        <authorList>
            <person name="Pecrix Y."/>
            <person name="Gamas P."/>
            <person name="Carrere S."/>
        </authorList>
    </citation>
    <scope>NUCLEOTIDE SEQUENCE</scope>
    <source>
        <tissue evidence="3">Leaves</tissue>
    </source>
</reference>
<dbReference type="PANTHER" id="PTHR34682">
    <property type="entry name" value="AT HOOK MOTIF-CONTAINING PROTEIN"/>
    <property type="match status" value="1"/>
</dbReference>
<dbReference type="AlphaFoldDB" id="G7JJ60"/>
<protein>
    <recommendedName>
        <fullName evidence="7">AT hook motif protein</fullName>
    </recommendedName>
</protein>
<feature type="region of interest" description="Disordered" evidence="1">
    <location>
        <begin position="444"/>
        <end position="472"/>
    </location>
</feature>
<sequence>MNQHNQGLGVQSSVPMKRKRGRPRKEDNVVHGVQKPENVLNFNQTAGTTNNSDSGMLGKTVTGVIEATFNDGYLVNVKATDSDSFLRGVVFLPGQVMPVTAENDVAPHVQMINRTEFPIPMPNSQTNEVQVMPDTEENVVVPHVSQMIKQMFAIPKPNSQTHVVQVMPVTAENDVAPHVNQVINTKEFPIPMPNSQTNAVQVMPDTEENDVVPHFSQMIKQMFAIPKPNFQTNEVHGSLPPLQSIKPQIPVPLPGENVLPTEVHSSISVPPGISDAEHVNQSSCLNSKMDCDKTAEQSDKLHELDASTQVEESGAAKESRPASETMNLFPTIENTDKQLRNEQVFPSVNQLNELVHDDPNNSNIELNLVIVSAEPESMPSEQISKPVENFVEKQNLAETNVQEDSNTTLVSIDTLSNVYNTPNSNGNPSTGIANILEMVPNQAVETKQPESMQSEQVGQSDPYGNKLSSEGCKFMDKIDPQNCSSLGDVNRVDFNHPTESLVDAGPSDNQIGAGTL</sequence>
<feature type="compositionally biased region" description="Polar residues" evidence="1">
    <location>
        <begin position="507"/>
        <end position="516"/>
    </location>
</feature>
<dbReference type="Proteomes" id="UP000265566">
    <property type="component" value="Chromosome 4"/>
</dbReference>
<dbReference type="eggNOG" id="KOG1347">
    <property type="taxonomic scope" value="Eukaryota"/>
</dbReference>
<name>G7JJ60_MEDTR</name>
<dbReference type="InterPro" id="IPR045881">
    <property type="entry name" value="MNM1-like"/>
</dbReference>
<evidence type="ECO:0000313" key="2">
    <source>
        <dbReference type="EMBL" id="AES92617.1"/>
    </source>
</evidence>
<feature type="region of interest" description="Disordered" evidence="1">
    <location>
        <begin position="497"/>
        <end position="516"/>
    </location>
</feature>